<dbReference type="RefSeq" id="WP_216570993.1">
    <property type="nucleotide sequence ID" value="NZ_JAHLOQ010000033.1"/>
</dbReference>
<keyword evidence="3" id="KW-1185">Reference proteome</keyword>
<feature type="transmembrane region" description="Helical" evidence="1">
    <location>
        <begin position="21"/>
        <end position="42"/>
    </location>
</feature>
<evidence type="ECO:0000256" key="1">
    <source>
        <dbReference type="SAM" id="Phobius"/>
    </source>
</evidence>
<keyword evidence="1" id="KW-1133">Transmembrane helix</keyword>
<accession>A0ABS6DZW6</accession>
<protein>
    <submittedName>
        <fullName evidence="2">Uncharacterized protein</fullName>
    </submittedName>
</protein>
<gene>
    <name evidence="2" type="ORF">KQI20_10900</name>
</gene>
<sequence>MNKILKKIIDFIKGEIIIRTFISFIILDIGADLLMNFGFKLIYSKFSIVNLVLGIFGVILLIIFFILTYKDICLVVNDEK</sequence>
<evidence type="ECO:0000313" key="3">
    <source>
        <dbReference type="Proteomes" id="UP001196301"/>
    </source>
</evidence>
<evidence type="ECO:0000313" key="2">
    <source>
        <dbReference type="EMBL" id="MBU5336948.1"/>
    </source>
</evidence>
<feature type="transmembrane region" description="Helical" evidence="1">
    <location>
        <begin position="48"/>
        <end position="67"/>
    </location>
</feature>
<name>A0ABS6DZW6_9FIRM</name>
<keyword evidence="1" id="KW-0812">Transmembrane</keyword>
<dbReference type="EMBL" id="JAHLOQ010000033">
    <property type="protein sequence ID" value="MBU5336948.1"/>
    <property type="molecule type" value="Genomic_DNA"/>
</dbReference>
<reference evidence="2 3" key="1">
    <citation type="submission" date="2021-06" db="EMBL/GenBank/DDBJ databases">
        <authorList>
            <person name="Sun Q."/>
            <person name="Li D."/>
        </authorList>
    </citation>
    <scope>NUCLEOTIDE SEQUENCE [LARGE SCALE GENOMIC DNA]</scope>
    <source>
        <strain evidence="2 3">N19</strain>
    </source>
</reference>
<comment type="caution">
    <text evidence="2">The sequence shown here is derived from an EMBL/GenBank/DDBJ whole genome shotgun (WGS) entry which is preliminary data.</text>
</comment>
<organism evidence="2 3">
    <name type="scientific">Intestinibacter bartlettii</name>
    <dbReference type="NCBI Taxonomy" id="261299"/>
    <lineage>
        <taxon>Bacteria</taxon>
        <taxon>Bacillati</taxon>
        <taxon>Bacillota</taxon>
        <taxon>Clostridia</taxon>
        <taxon>Peptostreptococcales</taxon>
        <taxon>Peptostreptococcaceae</taxon>
        <taxon>Intestinibacter</taxon>
    </lineage>
</organism>
<keyword evidence="1" id="KW-0472">Membrane</keyword>
<dbReference type="Proteomes" id="UP001196301">
    <property type="component" value="Unassembled WGS sequence"/>
</dbReference>
<proteinExistence type="predicted"/>